<evidence type="ECO:0000256" key="1">
    <source>
        <dbReference type="SAM" id="SignalP"/>
    </source>
</evidence>
<reference evidence="2 3" key="2">
    <citation type="submission" date="2020-08" db="EMBL/GenBank/DDBJ databases">
        <title>The Agave Microbiome: Exploring the role of microbial communities in plant adaptations to desert environments.</title>
        <authorList>
            <person name="Partida-Martinez L.P."/>
        </authorList>
    </citation>
    <scope>NUCLEOTIDE SEQUENCE [LARGE SCALE GENOMIC DNA]</scope>
    <source>
        <strain evidence="2 3">AS2.3</strain>
    </source>
</reference>
<keyword evidence="3" id="KW-1185">Reference proteome</keyword>
<organism evidence="2 3">
    <name type="scientific">Sphingomonas melonis</name>
    <dbReference type="NCBI Taxonomy" id="152682"/>
    <lineage>
        <taxon>Bacteria</taxon>
        <taxon>Pseudomonadati</taxon>
        <taxon>Pseudomonadota</taxon>
        <taxon>Alphaproteobacteria</taxon>
        <taxon>Sphingomonadales</taxon>
        <taxon>Sphingomonadaceae</taxon>
        <taxon>Sphingomonas</taxon>
    </lineage>
</organism>
<reference evidence="2 3" key="1">
    <citation type="submission" date="2020-07" db="EMBL/GenBank/DDBJ databases">
        <authorList>
            <person name="Partida-Martinez L."/>
            <person name="Huntemann M."/>
            <person name="Clum A."/>
            <person name="Wang J."/>
            <person name="Palaniappan K."/>
            <person name="Ritter S."/>
            <person name="Chen I.-M."/>
            <person name="Stamatis D."/>
            <person name="Reddy T."/>
            <person name="O'Malley R."/>
            <person name="Daum C."/>
            <person name="Shapiro N."/>
            <person name="Ivanova N."/>
            <person name="Kyrpides N."/>
            <person name="Woyke T."/>
        </authorList>
    </citation>
    <scope>NUCLEOTIDE SEQUENCE [LARGE SCALE GENOMIC DNA]</scope>
    <source>
        <strain evidence="2 3">AS2.3</strain>
    </source>
</reference>
<evidence type="ECO:0008006" key="4">
    <source>
        <dbReference type="Google" id="ProtNLM"/>
    </source>
</evidence>
<comment type="caution">
    <text evidence="2">The sequence shown here is derived from an EMBL/GenBank/DDBJ whole genome shotgun (WGS) entry which is preliminary data.</text>
</comment>
<sequence length="98" mass="10516">MPRPQRTYLPLLFLSVLGGCAAQDAKLPTSLVKGAVDGMWTSRSSDAVKSCIEASTRTTDHPLFQVVANDPETSVYATTVNILPAATHVDRENAVKCL</sequence>
<evidence type="ECO:0000313" key="3">
    <source>
        <dbReference type="Proteomes" id="UP000517753"/>
    </source>
</evidence>
<dbReference type="PROSITE" id="PS51257">
    <property type="entry name" value="PROKAR_LIPOPROTEIN"/>
    <property type="match status" value="1"/>
</dbReference>
<dbReference type="AlphaFoldDB" id="A0A7Y9FRF2"/>
<keyword evidence="1" id="KW-0732">Signal</keyword>
<feature type="signal peptide" evidence="1">
    <location>
        <begin position="1"/>
        <end position="21"/>
    </location>
</feature>
<feature type="chain" id="PRO_5031374532" description="Lipoprotein" evidence="1">
    <location>
        <begin position="22"/>
        <end position="98"/>
    </location>
</feature>
<gene>
    <name evidence="2" type="ORF">HD841_003898</name>
</gene>
<dbReference type="Proteomes" id="UP000517753">
    <property type="component" value="Unassembled WGS sequence"/>
</dbReference>
<accession>A0A7Y9FRF2</accession>
<name>A0A7Y9FRF2_9SPHN</name>
<proteinExistence type="predicted"/>
<evidence type="ECO:0000313" key="2">
    <source>
        <dbReference type="EMBL" id="NYD92078.1"/>
    </source>
</evidence>
<protein>
    <recommendedName>
        <fullName evidence="4">Lipoprotein</fullName>
    </recommendedName>
</protein>
<dbReference type="EMBL" id="JACCBY010000008">
    <property type="protein sequence ID" value="NYD92078.1"/>
    <property type="molecule type" value="Genomic_DNA"/>
</dbReference>